<protein>
    <submittedName>
        <fullName evidence="2">Uncharacterized protein</fullName>
    </submittedName>
</protein>
<feature type="region of interest" description="Disordered" evidence="1">
    <location>
        <begin position="96"/>
        <end position="130"/>
    </location>
</feature>
<proteinExistence type="predicted"/>
<name>A0A1W9I0W2_9HYPH</name>
<dbReference type="PROSITE" id="PS51257">
    <property type="entry name" value="PROKAR_LIPOPROTEIN"/>
    <property type="match status" value="1"/>
</dbReference>
<dbReference type="Proteomes" id="UP000192872">
    <property type="component" value="Unassembled WGS sequence"/>
</dbReference>
<organism evidence="2 3">
    <name type="scientific">Candidatus Raskinella chloraquaticus</name>
    <dbReference type="NCBI Taxonomy" id="1951219"/>
    <lineage>
        <taxon>Bacteria</taxon>
        <taxon>Pseudomonadati</taxon>
        <taxon>Pseudomonadota</taxon>
        <taxon>Alphaproteobacteria</taxon>
        <taxon>Hyphomicrobiales</taxon>
        <taxon>Phreatobacteraceae</taxon>
        <taxon>Candidatus Raskinella</taxon>
    </lineage>
</organism>
<sequence length="130" mass="13549">MTKRSPVSIHFTIVALILALAGAGGCSSPGRTGRAIVDSGITPTSDVRSAETVRPGGFIPVGVTPPLPVPDLSIAERQTIEQELLAARARVKTLATSPVDKPLPLPPPPQPATAVKKNPNLPADFQNQVY</sequence>
<accession>A0A1W9I0W2</accession>
<gene>
    <name evidence="2" type="ORF">A4S15_05360</name>
</gene>
<comment type="caution">
    <text evidence="2">The sequence shown here is derived from an EMBL/GenBank/DDBJ whole genome shotgun (WGS) entry which is preliminary data.</text>
</comment>
<dbReference type="EMBL" id="LWDL01000010">
    <property type="protein sequence ID" value="OQW53202.1"/>
    <property type="molecule type" value="Genomic_DNA"/>
</dbReference>
<dbReference type="AlphaFoldDB" id="A0A1W9I0W2"/>
<feature type="compositionally biased region" description="Pro residues" evidence="1">
    <location>
        <begin position="101"/>
        <end position="111"/>
    </location>
</feature>
<dbReference type="STRING" id="1827387.A4S15_05360"/>
<evidence type="ECO:0000313" key="2">
    <source>
        <dbReference type="EMBL" id="OQW53202.1"/>
    </source>
</evidence>
<evidence type="ECO:0000256" key="1">
    <source>
        <dbReference type="SAM" id="MobiDB-lite"/>
    </source>
</evidence>
<evidence type="ECO:0000313" key="3">
    <source>
        <dbReference type="Proteomes" id="UP000192872"/>
    </source>
</evidence>
<reference evidence="2 3" key="1">
    <citation type="journal article" date="2017" name="Water Res.">
        <title>Comammox in drinking water systems.</title>
        <authorList>
            <person name="Wang Y."/>
            <person name="Ma L."/>
            <person name="Mao Y."/>
            <person name="Jiang X."/>
            <person name="Xia Y."/>
            <person name="Yu K."/>
            <person name="Li B."/>
            <person name="Zhang T."/>
        </authorList>
    </citation>
    <scope>NUCLEOTIDE SEQUENCE [LARGE SCALE GENOMIC DNA]</scope>
    <source>
        <strain evidence="2">SG_bin8</strain>
    </source>
</reference>